<evidence type="ECO:0000313" key="2">
    <source>
        <dbReference type="Proteomes" id="UP000639643"/>
    </source>
</evidence>
<sequence length="39" mass="4253">MLAGEPINYTAMYESPSLMAMSRGRRRAGGYESVAAEEV</sequence>
<proteinExistence type="predicted"/>
<name>A0A8H6J474_9PEZI</name>
<accession>A0A8H6J474</accession>
<gene>
    <name evidence="1" type="ORF">CMUS01_14433</name>
</gene>
<protein>
    <submittedName>
        <fullName evidence="1">Palmitoyltransferase akr1</fullName>
    </submittedName>
</protein>
<evidence type="ECO:0000313" key="1">
    <source>
        <dbReference type="EMBL" id="KAF6806187.1"/>
    </source>
</evidence>
<reference evidence="1" key="1">
    <citation type="journal article" date="2020" name="Phytopathology">
        <title>Genome Sequence Resources of Colletotrichum truncatum, C. plurivorum, C. musicola, and C. sojae: Four Species Pathogenic to Soybean (Glycine max).</title>
        <authorList>
            <person name="Rogerio F."/>
            <person name="Boufleur T.R."/>
            <person name="Ciampi-Guillardi M."/>
            <person name="Sukno S.A."/>
            <person name="Thon M.R."/>
            <person name="Massola Junior N.S."/>
            <person name="Baroncelli R."/>
        </authorList>
    </citation>
    <scope>NUCLEOTIDE SEQUENCE</scope>
    <source>
        <strain evidence="1">LFN0074</strain>
    </source>
</reference>
<dbReference type="GO" id="GO:0016740">
    <property type="term" value="F:transferase activity"/>
    <property type="evidence" value="ECO:0007669"/>
    <property type="project" value="UniProtKB-KW"/>
</dbReference>
<organism evidence="1 2">
    <name type="scientific">Colletotrichum musicola</name>
    <dbReference type="NCBI Taxonomy" id="2175873"/>
    <lineage>
        <taxon>Eukaryota</taxon>
        <taxon>Fungi</taxon>
        <taxon>Dikarya</taxon>
        <taxon>Ascomycota</taxon>
        <taxon>Pezizomycotina</taxon>
        <taxon>Sordariomycetes</taxon>
        <taxon>Hypocreomycetidae</taxon>
        <taxon>Glomerellales</taxon>
        <taxon>Glomerellaceae</taxon>
        <taxon>Colletotrichum</taxon>
        <taxon>Colletotrichum orchidearum species complex</taxon>
    </lineage>
</organism>
<comment type="caution">
    <text evidence="1">The sequence shown here is derived from an EMBL/GenBank/DDBJ whole genome shotgun (WGS) entry which is preliminary data.</text>
</comment>
<keyword evidence="1" id="KW-0808">Transferase</keyword>
<dbReference type="EMBL" id="WIGM01001038">
    <property type="protein sequence ID" value="KAF6806187.1"/>
    <property type="molecule type" value="Genomic_DNA"/>
</dbReference>
<dbReference type="Proteomes" id="UP000639643">
    <property type="component" value="Unassembled WGS sequence"/>
</dbReference>
<dbReference type="AlphaFoldDB" id="A0A8H6J474"/>
<keyword evidence="2" id="KW-1185">Reference proteome</keyword>